<dbReference type="GO" id="GO:0004674">
    <property type="term" value="F:protein serine/threonine kinase activity"/>
    <property type="evidence" value="ECO:0007669"/>
    <property type="project" value="UniProtKB-KW"/>
</dbReference>
<evidence type="ECO:0000313" key="13">
    <source>
        <dbReference type="Proteomes" id="UP000829364"/>
    </source>
</evidence>
<dbReference type="AlphaFoldDB" id="A0A9Q8QA94"/>
<dbReference type="KEGG" id="ptkz:JDV02_002429"/>
<dbReference type="PANTHER" id="PTHR47634">
    <property type="entry name" value="PROTEIN KINASE DOMAIN-CONTAINING PROTEIN-RELATED"/>
    <property type="match status" value="1"/>
</dbReference>
<keyword evidence="2 12" id="KW-0723">Serine/threonine-protein kinase</keyword>
<dbReference type="SMART" id="SM00220">
    <property type="entry name" value="S_TKc"/>
    <property type="match status" value="1"/>
</dbReference>
<proteinExistence type="predicted"/>
<protein>
    <recommendedName>
        <fullName evidence="1">non-specific serine/threonine protein kinase</fullName>
        <ecNumber evidence="1">2.7.11.1</ecNumber>
    </recommendedName>
</protein>
<dbReference type="OrthoDB" id="5979581at2759"/>
<dbReference type="GO" id="GO:0005524">
    <property type="term" value="F:ATP binding"/>
    <property type="evidence" value="ECO:0007669"/>
    <property type="project" value="UniProtKB-UniRule"/>
</dbReference>
<evidence type="ECO:0000256" key="8">
    <source>
        <dbReference type="ARBA" id="ARBA00048679"/>
    </source>
</evidence>
<evidence type="ECO:0000313" key="12">
    <source>
        <dbReference type="EMBL" id="UNI15945.1"/>
    </source>
</evidence>
<comment type="catalytic activity">
    <reaction evidence="7">
        <text>L-threonyl-[protein] + ATP = O-phospho-L-threonyl-[protein] + ADP + H(+)</text>
        <dbReference type="Rhea" id="RHEA:46608"/>
        <dbReference type="Rhea" id="RHEA-COMP:11060"/>
        <dbReference type="Rhea" id="RHEA-COMP:11605"/>
        <dbReference type="ChEBI" id="CHEBI:15378"/>
        <dbReference type="ChEBI" id="CHEBI:30013"/>
        <dbReference type="ChEBI" id="CHEBI:30616"/>
        <dbReference type="ChEBI" id="CHEBI:61977"/>
        <dbReference type="ChEBI" id="CHEBI:456216"/>
        <dbReference type="EC" id="2.7.11.1"/>
    </reaction>
</comment>
<dbReference type="RefSeq" id="XP_047839426.1">
    <property type="nucleotide sequence ID" value="XM_047983455.1"/>
</dbReference>
<dbReference type="PROSITE" id="PS00107">
    <property type="entry name" value="PROTEIN_KINASE_ATP"/>
    <property type="match status" value="1"/>
</dbReference>
<evidence type="ECO:0000259" key="11">
    <source>
        <dbReference type="PROSITE" id="PS50011"/>
    </source>
</evidence>
<keyword evidence="13" id="KW-1185">Reference proteome</keyword>
<keyword evidence="4 9" id="KW-0547">Nucleotide-binding</keyword>
<dbReference type="PROSITE" id="PS00108">
    <property type="entry name" value="PROTEIN_KINASE_ST"/>
    <property type="match status" value="1"/>
</dbReference>
<organism evidence="12 13">
    <name type="scientific">Purpureocillium takamizusanense</name>
    <dbReference type="NCBI Taxonomy" id="2060973"/>
    <lineage>
        <taxon>Eukaryota</taxon>
        <taxon>Fungi</taxon>
        <taxon>Dikarya</taxon>
        <taxon>Ascomycota</taxon>
        <taxon>Pezizomycotina</taxon>
        <taxon>Sordariomycetes</taxon>
        <taxon>Hypocreomycetidae</taxon>
        <taxon>Hypocreales</taxon>
        <taxon>Ophiocordycipitaceae</taxon>
        <taxon>Purpureocillium</taxon>
    </lineage>
</organism>
<dbReference type="GO" id="GO:0050684">
    <property type="term" value="P:regulation of mRNA processing"/>
    <property type="evidence" value="ECO:0007669"/>
    <property type="project" value="TreeGrafter"/>
</dbReference>
<dbReference type="InterPro" id="IPR008271">
    <property type="entry name" value="Ser/Thr_kinase_AS"/>
</dbReference>
<reference evidence="12" key="1">
    <citation type="submission" date="2021-11" db="EMBL/GenBank/DDBJ databases">
        <title>Purpureocillium_takamizusanense_genome.</title>
        <authorList>
            <person name="Nguyen N.-H."/>
        </authorList>
    </citation>
    <scope>NUCLEOTIDE SEQUENCE</scope>
    <source>
        <strain evidence="12">PT3</strain>
    </source>
</reference>
<dbReference type="Pfam" id="PF00069">
    <property type="entry name" value="Pkinase"/>
    <property type="match status" value="2"/>
</dbReference>
<dbReference type="InterPro" id="IPR000719">
    <property type="entry name" value="Prot_kinase_dom"/>
</dbReference>
<dbReference type="SUPFAM" id="SSF56112">
    <property type="entry name" value="Protein kinase-like (PK-like)"/>
    <property type="match status" value="1"/>
</dbReference>
<dbReference type="InterPro" id="IPR011009">
    <property type="entry name" value="Kinase-like_dom_sf"/>
</dbReference>
<feature type="region of interest" description="Disordered" evidence="10">
    <location>
        <begin position="447"/>
        <end position="521"/>
    </location>
</feature>
<dbReference type="InterPro" id="IPR017441">
    <property type="entry name" value="Protein_kinase_ATP_BS"/>
</dbReference>
<evidence type="ECO:0000256" key="5">
    <source>
        <dbReference type="ARBA" id="ARBA00022777"/>
    </source>
</evidence>
<evidence type="ECO:0000256" key="10">
    <source>
        <dbReference type="SAM" id="MobiDB-lite"/>
    </source>
</evidence>
<evidence type="ECO:0000256" key="7">
    <source>
        <dbReference type="ARBA" id="ARBA00047899"/>
    </source>
</evidence>
<keyword evidence="5 12" id="KW-0418">Kinase</keyword>
<dbReference type="PROSITE" id="PS50011">
    <property type="entry name" value="PROTEIN_KINASE_DOM"/>
    <property type="match status" value="1"/>
</dbReference>
<feature type="domain" description="Protein kinase" evidence="11">
    <location>
        <begin position="47"/>
        <end position="414"/>
    </location>
</feature>
<dbReference type="Gene3D" id="3.30.200.20">
    <property type="entry name" value="Phosphorylase Kinase, domain 1"/>
    <property type="match status" value="1"/>
</dbReference>
<dbReference type="Proteomes" id="UP000829364">
    <property type="component" value="Chromosome 2"/>
</dbReference>
<dbReference type="InterPro" id="IPR051334">
    <property type="entry name" value="SRPK"/>
</dbReference>
<accession>A0A9Q8QA94</accession>
<evidence type="ECO:0000256" key="6">
    <source>
        <dbReference type="ARBA" id="ARBA00022840"/>
    </source>
</evidence>
<name>A0A9Q8QA94_9HYPO</name>
<evidence type="ECO:0000256" key="4">
    <source>
        <dbReference type="ARBA" id="ARBA00022741"/>
    </source>
</evidence>
<keyword evidence="6 9" id="KW-0067">ATP-binding</keyword>
<evidence type="ECO:0000256" key="3">
    <source>
        <dbReference type="ARBA" id="ARBA00022679"/>
    </source>
</evidence>
<gene>
    <name evidence="12" type="ORF">JDV02_002429</name>
</gene>
<keyword evidence="3 12" id="KW-0808">Transferase</keyword>
<evidence type="ECO:0000256" key="2">
    <source>
        <dbReference type="ARBA" id="ARBA00022527"/>
    </source>
</evidence>
<feature type="compositionally biased region" description="Polar residues" evidence="10">
    <location>
        <begin position="477"/>
        <end position="490"/>
    </location>
</feature>
<dbReference type="Gene3D" id="1.10.510.10">
    <property type="entry name" value="Transferase(Phosphotransferase) domain 1"/>
    <property type="match status" value="1"/>
</dbReference>
<sequence>MEDELVIEDEEEAEQEYDWRDDEEPIAKYRPGGFHPVCPGQLYNDRYLARRKLGSGAYSTVWLVQDMQNHEFRAMKVLTADSYAEDDQHIFEVEILKHLRTADPKHKGYSYINHLLDEFEHEGPNGKHVCLIFEPMGMSLQGYADCLAREGLGPVLPAYAIASITKQLLWALSYAHENGVIHTDIKLDNIFVRFSTDMKEEIDKDFLPSTYPLVDFVKPYEPYRVLRSMPMYLYWANNLDEMLDVQICLGDWGVASWKHKHLCERVQPEAMRAPEVFLRSDWDESVDIWSLGPTILRLLNDEPMFITEVAGHEGDPSYSEPFILMQMQLLFGGGHFPASMLDRGNPEYVEMVFNEKGRVKFYDDEEPASFREGRWTQNIPKSFREDVTSWFEFLMKLDPRERPSIRELLDHPWLSTERVKPSMEAATDSADEEGGKVSVSVKAAMGEEQEAKNASNANEGHLGAVKKEGEVMDEDTASSGGQMPENATQGRQRDKEAQASSRPEVAAPSGLEEADQVTKAE</sequence>
<comment type="catalytic activity">
    <reaction evidence="8">
        <text>L-seryl-[protein] + ATP = O-phospho-L-seryl-[protein] + ADP + H(+)</text>
        <dbReference type="Rhea" id="RHEA:17989"/>
        <dbReference type="Rhea" id="RHEA-COMP:9863"/>
        <dbReference type="Rhea" id="RHEA-COMP:11604"/>
        <dbReference type="ChEBI" id="CHEBI:15378"/>
        <dbReference type="ChEBI" id="CHEBI:29999"/>
        <dbReference type="ChEBI" id="CHEBI:30616"/>
        <dbReference type="ChEBI" id="CHEBI:83421"/>
        <dbReference type="ChEBI" id="CHEBI:456216"/>
        <dbReference type="EC" id="2.7.11.1"/>
    </reaction>
</comment>
<dbReference type="PANTHER" id="PTHR47634:SF9">
    <property type="entry name" value="PROTEIN KINASE DOMAIN-CONTAINING PROTEIN-RELATED"/>
    <property type="match status" value="1"/>
</dbReference>
<dbReference type="EC" id="2.7.11.1" evidence="1"/>
<dbReference type="GeneID" id="72064390"/>
<evidence type="ECO:0000256" key="9">
    <source>
        <dbReference type="PROSITE-ProRule" id="PRU10141"/>
    </source>
</evidence>
<evidence type="ECO:0000256" key="1">
    <source>
        <dbReference type="ARBA" id="ARBA00012513"/>
    </source>
</evidence>
<dbReference type="EMBL" id="CP086355">
    <property type="protein sequence ID" value="UNI15945.1"/>
    <property type="molecule type" value="Genomic_DNA"/>
</dbReference>
<feature type="binding site" evidence="9">
    <location>
        <position position="76"/>
    </location>
    <ligand>
        <name>ATP</name>
        <dbReference type="ChEBI" id="CHEBI:30616"/>
    </ligand>
</feature>
<dbReference type="GO" id="GO:0000245">
    <property type="term" value="P:spliceosomal complex assembly"/>
    <property type="evidence" value="ECO:0007669"/>
    <property type="project" value="TreeGrafter"/>
</dbReference>